<reference evidence="10" key="1">
    <citation type="submission" date="2010-05" db="EMBL/GenBank/DDBJ databases">
        <title>The genome sequence of Magnaporthe poae strain ATCC 64411.</title>
        <authorList>
            <person name="Ma L.-J."/>
            <person name="Dead R."/>
            <person name="Young S."/>
            <person name="Zeng Q."/>
            <person name="Koehrsen M."/>
            <person name="Alvarado L."/>
            <person name="Berlin A."/>
            <person name="Chapman S.B."/>
            <person name="Chen Z."/>
            <person name="Freedman E."/>
            <person name="Gellesch M."/>
            <person name="Goldberg J."/>
            <person name="Griggs A."/>
            <person name="Gujja S."/>
            <person name="Heilman E.R."/>
            <person name="Heiman D."/>
            <person name="Hepburn T."/>
            <person name="Howarth C."/>
            <person name="Jen D."/>
            <person name="Larson L."/>
            <person name="Mehta T."/>
            <person name="Neiman D."/>
            <person name="Pearson M."/>
            <person name="Roberts A."/>
            <person name="Saif S."/>
            <person name="Shea T."/>
            <person name="Shenoy N."/>
            <person name="Sisk P."/>
            <person name="Stolte C."/>
            <person name="Sykes S."/>
            <person name="Walk T."/>
            <person name="White J."/>
            <person name="Yandava C."/>
            <person name="Haas B."/>
            <person name="Nusbaum C."/>
            <person name="Birren B."/>
        </authorList>
    </citation>
    <scope>NUCLEOTIDE SEQUENCE [LARGE SCALE GENOMIC DNA]</scope>
    <source>
        <strain evidence="10">ATCC 64411 / 73-15</strain>
    </source>
</reference>
<dbReference type="InterPro" id="IPR023828">
    <property type="entry name" value="Peptidase_S8_Ser-AS"/>
</dbReference>
<protein>
    <recommendedName>
        <fullName evidence="7">Peptidase S8/S53 domain-containing protein</fullName>
    </recommendedName>
</protein>
<reference evidence="9" key="4">
    <citation type="journal article" date="2015" name="G3 (Bethesda)">
        <title>Genome sequences of three phytopathogenic species of the Magnaporthaceae family of fungi.</title>
        <authorList>
            <person name="Okagaki L.H."/>
            <person name="Nunes C.C."/>
            <person name="Sailsbery J."/>
            <person name="Clay B."/>
            <person name="Brown D."/>
            <person name="John T."/>
            <person name="Oh Y."/>
            <person name="Young N."/>
            <person name="Fitzgerald M."/>
            <person name="Haas B.J."/>
            <person name="Zeng Q."/>
            <person name="Young S."/>
            <person name="Adiconis X."/>
            <person name="Fan L."/>
            <person name="Levin J.Z."/>
            <person name="Mitchell T.K."/>
            <person name="Okubara P.A."/>
            <person name="Farman M.L."/>
            <person name="Kohn L.M."/>
            <person name="Birren B."/>
            <person name="Ma L.-J."/>
            <person name="Dean R.A."/>
        </authorList>
    </citation>
    <scope>NUCLEOTIDE SEQUENCE</scope>
    <source>
        <strain evidence="9">ATCC 64411 / 73-15</strain>
    </source>
</reference>
<evidence type="ECO:0000256" key="3">
    <source>
        <dbReference type="ARBA" id="ARBA00022801"/>
    </source>
</evidence>
<dbReference type="PRINTS" id="PR00723">
    <property type="entry name" value="SUBTILISIN"/>
</dbReference>
<dbReference type="InterPro" id="IPR015500">
    <property type="entry name" value="Peptidase_S8_subtilisin-rel"/>
</dbReference>
<feature type="domain" description="Peptidase S8/S53" evidence="7">
    <location>
        <begin position="49"/>
        <end position="279"/>
    </location>
</feature>
<proteinExistence type="inferred from homology"/>
<evidence type="ECO:0000313" key="8">
    <source>
        <dbReference type="EMBL" id="KLU90407.1"/>
    </source>
</evidence>
<gene>
    <name evidence="8" type="ORF">MAPG_10261</name>
</gene>
<evidence type="ECO:0000256" key="2">
    <source>
        <dbReference type="ARBA" id="ARBA00022670"/>
    </source>
</evidence>
<keyword evidence="2 5" id="KW-0645">Protease</keyword>
<name>A0A0C4EC47_MAGP6</name>
<dbReference type="EMBL" id="GL876975">
    <property type="protein sequence ID" value="KLU90407.1"/>
    <property type="molecule type" value="Genomic_DNA"/>
</dbReference>
<evidence type="ECO:0000256" key="4">
    <source>
        <dbReference type="ARBA" id="ARBA00022825"/>
    </source>
</evidence>
<evidence type="ECO:0000259" key="7">
    <source>
        <dbReference type="Pfam" id="PF00082"/>
    </source>
</evidence>
<feature type="active site" description="Charge relay system" evidence="5">
    <location>
        <position position="56"/>
    </location>
</feature>
<feature type="active site" description="Charge relay system" evidence="5">
    <location>
        <position position="97"/>
    </location>
</feature>
<dbReference type="eggNOG" id="KOG4266">
    <property type="taxonomic scope" value="Eukaryota"/>
</dbReference>
<dbReference type="VEuPathDB" id="FungiDB:MAPG_10261"/>
<keyword evidence="3 5" id="KW-0378">Hydrolase</keyword>
<reference evidence="9" key="5">
    <citation type="submission" date="2015-06" db="UniProtKB">
        <authorList>
            <consortium name="EnsemblFungi"/>
        </authorList>
    </citation>
    <scope>IDENTIFICATION</scope>
    <source>
        <strain evidence="9">ATCC 64411</strain>
    </source>
</reference>
<dbReference type="InterPro" id="IPR023827">
    <property type="entry name" value="Peptidase_S8_Asp-AS"/>
</dbReference>
<feature type="active site" description="Charge relay system" evidence="5">
    <location>
        <position position="262"/>
    </location>
</feature>
<dbReference type="PROSITE" id="PS00138">
    <property type="entry name" value="SUBTILASE_SER"/>
    <property type="match status" value="1"/>
</dbReference>
<dbReference type="SUPFAM" id="SSF52743">
    <property type="entry name" value="Subtilisin-like"/>
    <property type="match status" value="1"/>
</dbReference>
<evidence type="ECO:0000256" key="1">
    <source>
        <dbReference type="ARBA" id="ARBA00011073"/>
    </source>
</evidence>
<dbReference type="CDD" id="cd00306">
    <property type="entry name" value="Peptidases_S8_S53"/>
    <property type="match status" value="1"/>
</dbReference>
<dbReference type="PROSITE" id="PS00136">
    <property type="entry name" value="SUBTILASE_ASP"/>
    <property type="match status" value="1"/>
</dbReference>
<dbReference type="PROSITE" id="PS51892">
    <property type="entry name" value="SUBTILASE"/>
    <property type="match status" value="1"/>
</dbReference>
<dbReference type="EnsemblFungi" id="MAPG_10261T0">
    <property type="protein sequence ID" value="MAPG_10261T0"/>
    <property type="gene ID" value="MAPG_10261"/>
</dbReference>
<evidence type="ECO:0000313" key="10">
    <source>
        <dbReference type="Proteomes" id="UP000011715"/>
    </source>
</evidence>
<accession>A0A0C4EC47</accession>
<dbReference type="OrthoDB" id="206201at2759"/>
<sequence>MESKTPRDRRELFDAKDGLEEDETAEGWFDILTDINEKLDEQRIGRFKRVKIAILDTGIDMTNEIFNNPEAKQRIKQREDFLREDPSQTVAHDECGHGSHCAGLLRRVAPAADIYVARIAKDFDTGLDAEAVIKAIERACTPKTADTAGWDVDIITMSFGFQKQIEPVEAALRKALNRGKIIFAAASNSGARREIAFPAWVDGVLCVNSATGDGIPSTFNPLAQARKNLAILGENVRSAWISSQQPTPEPKHKETRSMSGTSMATPIAAAVVSLLLEVAINPGLPEARHIFEHYLPKIRKSEGVRTILEKASHERGGYMVINPKFLEGENRLEIAYWVRRMLRDKYGAPAPKSERALTIPPCPQPTVSRPLSVPYLRQEIWSPLIPPTAADVPKLGLFYALTNSQDHILPDASSYWRYLTLPAYEIYETIYEECKDPDSGWVDYTRFAAQFNDTVTEPSTIESTWSRLLRNPGDITSSSHPKGLAMAALYMLHLERYRRHLRPLDDEKQIGVSRSRRSQLKGFGTWVGCRCSAKCAVLWNFVNDVGLHRGGKPKSCVLAKLIDRGKVGFFSSGRKEEAVLEDTQKDWLDSVTVTGAVSSSFHAPEGAGEVDLERIRLEESNVL</sequence>
<organism evidence="9 10">
    <name type="scientific">Magnaporthiopsis poae (strain ATCC 64411 / 73-15)</name>
    <name type="common">Kentucky bluegrass fungus</name>
    <name type="synonym">Magnaporthe poae</name>
    <dbReference type="NCBI Taxonomy" id="644358"/>
    <lineage>
        <taxon>Eukaryota</taxon>
        <taxon>Fungi</taxon>
        <taxon>Dikarya</taxon>
        <taxon>Ascomycota</taxon>
        <taxon>Pezizomycotina</taxon>
        <taxon>Sordariomycetes</taxon>
        <taxon>Sordariomycetidae</taxon>
        <taxon>Magnaporthales</taxon>
        <taxon>Magnaporthaceae</taxon>
        <taxon>Magnaporthiopsis</taxon>
    </lineage>
</organism>
<dbReference type="PANTHER" id="PTHR43806:SF11">
    <property type="entry name" value="CEREVISIN-RELATED"/>
    <property type="match status" value="1"/>
</dbReference>
<evidence type="ECO:0000256" key="6">
    <source>
        <dbReference type="RuleBase" id="RU003355"/>
    </source>
</evidence>
<dbReference type="STRING" id="644358.A0A0C4EC47"/>
<evidence type="ECO:0000313" key="9">
    <source>
        <dbReference type="EnsemblFungi" id="MAPG_10261T0"/>
    </source>
</evidence>
<dbReference type="GO" id="GO:0006508">
    <property type="term" value="P:proteolysis"/>
    <property type="evidence" value="ECO:0007669"/>
    <property type="project" value="UniProtKB-KW"/>
</dbReference>
<reference evidence="8" key="3">
    <citation type="submission" date="2011-03" db="EMBL/GenBank/DDBJ databases">
        <title>Annotation of Magnaporthe poae ATCC 64411.</title>
        <authorList>
            <person name="Ma L.-J."/>
            <person name="Dead R."/>
            <person name="Young S.K."/>
            <person name="Zeng Q."/>
            <person name="Gargeya S."/>
            <person name="Fitzgerald M."/>
            <person name="Haas B."/>
            <person name="Abouelleil A."/>
            <person name="Alvarado L."/>
            <person name="Arachchi H.M."/>
            <person name="Berlin A."/>
            <person name="Brown A."/>
            <person name="Chapman S.B."/>
            <person name="Chen Z."/>
            <person name="Dunbar C."/>
            <person name="Freedman E."/>
            <person name="Gearin G."/>
            <person name="Gellesch M."/>
            <person name="Goldberg J."/>
            <person name="Griggs A."/>
            <person name="Gujja S."/>
            <person name="Heiman D."/>
            <person name="Howarth C."/>
            <person name="Larson L."/>
            <person name="Lui A."/>
            <person name="MacDonald P.J.P."/>
            <person name="Mehta T."/>
            <person name="Montmayeur A."/>
            <person name="Murphy C."/>
            <person name="Neiman D."/>
            <person name="Pearson M."/>
            <person name="Priest M."/>
            <person name="Roberts A."/>
            <person name="Saif S."/>
            <person name="Shea T."/>
            <person name="Shenoy N."/>
            <person name="Sisk P."/>
            <person name="Stolte C."/>
            <person name="Sykes S."/>
            <person name="Yandava C."/>
            <person name="Wortman J."/>
            <person name="Nusbaum C."/>
            <person name="Birren B."/>
        </authorList>
    </citation>
    <scope>NUCLEOTIDE SEQUENCE</scope>
    <source>
        <strain evidence="8">ATCC 64411</strain>
    </source>
</reference>
<dbReference type="EMBL" id="ADBL01002296">
    <property type="status" value="NOT_ANNOTATED_CDS"/>
    <property type="molecule type" value="Genomic_DNA"/>
</dbReference>
<dbReference type="Pfam" id="PF00082">
    <property type="entry name" value="Peptidase_S8"/>
    <property type="match status" value="1"/>
</dbReference>
<evidence type="ECO:0000256" key="5">
    <source>
        <dbReference type="PROSITE-ProRule" id="PRU01240"/>
    </source>
</evidence>
<keyword evidence="10" id="KW-1185">Reference proteome</keyword>
<dbReference type="Proteomes" id="UP000011715">
    <property type="component" value="Unassembled WGS sequence"/>
</dbReference>
<dbReference type="InterPro" id="IPR036852">
    <property type="entry name" value="Peptidase_S8/S53_dom_sf"/>
</dbReference>
<dbReference type="PANTHER" id="PTHR43806">
    <property type="entry name" value="PEPTIDASE S8"/>
    <property type="match status" value="1"/>
</dbReference>
<dbReference type="InterPro" id="IPR000209">
    <property type="entry name" value="Peptidase_S8/S53_dom"/>
</dbReference>
<dbReference type="AlphaFoldDB" id="A0A0C4EC47"/>
<dbReference type="GO" id="GO:0004252">
    <property type="term" value="F:serine-type endopeptidase activity"/>
    <property type="evidence" value="ECO:0007669"/>
    <property type="project" value="UniProtKB-UniRule"/>
</dbReference>
<comment type="similarity">
    <text evidence="1 5 6">Belongs to the peptidase S8 family.</text>
</comment>
<keyword evidence="4 5" id="KW-0720">Serine protease</keyword>
<dbReference type="InterPro" id="IPR050131">
    <property type="entry name" value="Peptidase_S8_subtilisin-like"/>
</dbReference>
<reference evidence="8" key="2">
    <citation type="submission" date="2010-05" db="EMBL/GenBank/DDBJ databases">
        <title>The Genome Sequence of Magnaporthe poae strain ATCC 64411.</title>
        <authorList>
            <consortium name="The Broad Institute Genome Sequencing Platform"/>
            <consortium name="Broad Institute Genome Sequencing Center for Infectious Disease"/>
            <person name="Ma L.-J."/>
            <person name="Dead R."/>
            <person name="Young S."/>
            <person name="Zeng Q."/>
            <person name="Koehrsen M."/>
            <person name="Alvarado L."/>
            <person name="Berlin A."/>
            <person name="Chapman S.B."/>
            <person name="Chen Z."/>
            <person name="Freedman E."/>
            <person name="Gellesch M."/>
            <person name="Goldberg J."/>
            <person name="Griggs A."/>
            <person name="Gujja S."/>
            <person name="Heilman E.R."/>
            <person name="Heiman D."/>
            <person name="Hepburn T."/>
            <person name="Howarth C."/>
            <person name="Jen D."/>
            <person name="Larson L."/>
            <person name="Mehta T."/>
            <person name="Neiman D."/>
            <person name="Pearson M."/>
            <person name="Roberts A."/>
            <person name="Saif S."/>
            <person name="Shea T."/>
            <person name="Shenoy N."/>
            <person name="Sisk P."/>
            <person name="Stolte C."/>
            <person name="Sykes S."/>
            <person name="Walk T."/>
            <person name="White J."/>
            <person name="Yandava C."/>
            <person name="Haas B."/>
            <person name="Nusbaum C."/>
            <person name="Birren B."/>
        </authorList>
    </citation>
    <scope>NUCLEOTIDE SEQUENCE</scope>
    <source>
        <strain evidence="8">ATCC 64411</strain>
    </source>
</reference>
<dbReference type="Gene3D" id="3.40.50.200">
    <property type="entry name" value="Peptidase S8/S53 domain"/>
    <property type="match status" value="1"/>
</dbReference>